<dbReference type="InterPro" id="IPR037225">
    <property type="entry name" value="Nuo51_FMN-bd_sf"/>
</dbReference>
<dbReference type="RefSeq" id="WP_377153277.1">
    <property type="nucleotide sequence ID" value="NZ_JBHSAF010000014.1"/>
</dbReference>
<feature type="compositionally biased region" description="Basic and acidic residues" evidence="8">
    <location>
        <begin position="466"/>
        <end position="491"/>
    </location>
</feature>
<dbReference type="Pfam" id="PF01512">
    <property type="entry name" value="Complex1_51K"/>
    <property type="match status" value="1"/>
</dbReference>
<feature type="region of interest" description="Disordered" evidence="8">
    <location>
        <begin position="466"/>
        <end position="500"/>
    </location>
</feature>
<dbReference type="Gene3D" id="3.30.70.20">
    <property type="match status" value="1"/>
</dbReference>
<keyword evidence="11" id="KW-1185">Reference proteome</keyword>
<keyword evidence="7" id="KW-0411">Iron-sulfur</keyword>
<dbReference type="PROSITE" id="PS00198">
    <property type="entry name" value="4FE4S_FER_1"/>
    <property type="match status" value="1"/>
</dbReference>
<dbReference type="PROSITE" id="PS51379">
    <property type="entry name" value="4FE4S_FER_2"/>
    <property type="match status" value="2"/>
</dbReference>
<evidence type="ECO:0000256" key="5">
    <source>
        <dbReference type="ARBA" id="ARBA00022982"/>
    </source>
</evidence>
<dbReference type="InterPro" id="IPR010208">
    <property type="entry name" value="Ion_transpt_RnfC/RsxC"/>
</dbReference>
<dbReference type="EMBL" id="JBHSAF010000014">
    <property type="protein sequence ID" value="MFC3914422.1"/>
    <property type="molecule type" value="Genomic_DNA"/>
</dbReference>
<feature type="compositionally biased region" description="Low complexity" evidence="8">
    <location>
        <begin position="526"/>
        <end position="547"/>
    </location>
</feature>
<accession>A0ABV8CQI3</accession>
<evidence type="ECO:0000256" key="4">
    <source>
        <dbReference type="ARBA" id="ARBA00022737"/>
    </source>
</evidence>
<protein>
    <submittedName>
        <fullName evidence="10">Electron transport complex subunit RsxC</fullName>
    </submittedName>
</protein>
<evidence type="ECO:0000256" key="8">
    <source>
        <dbReference type="SAM" id="MobiDB-lite"/>
    </source>
</evidence>
<dbReference type="HAMAP" id="MF_00461">
    <property type="entry name" value="RsxC_RnfC"/>
    <property type="match status" value="1"/>
</dbReference>
<evidence type="ECO:0000259" key="9">
    <source>
        <dbReference type="PROSITE" id="PS51379"/>
    </source>
</evidence>
<keyword evidence="2" id="KW-0004">4Fe-4S</keyword>
<evidence type="ECO:0000256" key="1">
    <source>
        <dbReference type="ARBA" id="ARBA00022448"/>
    </source>
</evidence>
<evidence type="ECO:0000256" key="6">
    <source>
        <dbReference type="ARBA" id="ARBA00023004"/>
    </source>
</evidence>
<proteinExistence type="inferred from homology"/>
<keyword evidence="6" id="KW-0408">Iron</keyword>
<reference evidence="11" key="1">
    <citation type="journal article" date="2019" name="Int. J. Syst. Evol. Microbiol.">
        <title>The Global Catalogue of Microorganisms (GCM) 10K type strain sequencing project: providing services to taxonomists for standard genome sequencing and annotation.</title>
        <authorList>
            <consortium name="The Broad Institute Genomics Platform"/>
            <consortium name="The Broad Institute Genome Sequencing Center for Infectious Disease"/>
            <person name="Wu L."/>
            <person name="Ma J."/>
        </authorList>
    </citation>
    <scope>NUCLEOTIDE SEQUENCE [LARGE SCALE GENOMIC DNA]</scope>
    <source>
        <strain evidence="11">CCUG 54939</strain>
    </source>
</reference>
<feature type="compositionally biased region" description="Low complexity" evidence="8">
    <location>
        <begin position="590"/>
        <end position="617"/>
    </location>
</feature>
<dbReference type="SUPFAM" id="SSF142019">
    <property type="entry name" value="Nqo1 FMN-binding domain-like"/>
    <property type="match status" value="1"/>
</dbReference>
<feature type="non-terminal residue" evidence="10">
    <location>
        <position position="617"/>
    </location>
</feature>
<evidence type="ECO:0000256" key="2">
    <source>
        <dbReference type="ARBA" id="ARBA00022485"/>
    </source>
</evidence>
<keyword evidence="5" id="KW-0249">Electron transport</keyword>
<feature type="domain" description="4Fe-4S ferredoxin-type" evidence="9">
    <location>
        <begin position="409"/>
        <end position="438"/>
    </location>
</feature>
<dbReference type="NCBIfam" id="NF003454">
    <property type="entry name" value="PRK05035.1"/>
    <property type="match status" value="1"/>
</dbReference>
<feature type="region of interest" description="Disordered" evidence="8">
    <location>
        <begin position="514"/>
        <end position="617"/>
    </location>
</feature>
<dbReference type="Pfam" id="PF13375">
    <property type="entry name" value="RnfC_N"/>
    <property type="match status" value="1"/>
</dbReference>
<dbReference type="Pfam" id="PF12838">
    <property type="entry name" value="Fer4_7"/>
    <property type="match status" value="1"/>
</dbReference>
<dbReference type="PANTHER" id="PTHR43034:SF2">
    <property type="entry name" value="ION-TRANSLOCATING OXIDOREDUCTASE COMPLEX SUBUNIT C"/>
    <property type="match status" value="1"/>
</dbReference>
<dbReference type="Gene3D" id="3.40.50.11540">
    <property type="entry name" value="NADH-ubiquinone oxidoreductase 51kDa subunit"/>
    <property type="match status" value="1"/>
</dbReference>
<evidence type="ECO:0000256" key="7">
    <source>
        <dbReference type="ARBA" id="ARBA00023014"/>
    </source>
</evidence>
<organism evidence="10 11">
    <name type="scientific">Pseudaeromonas sharmana</name>
    <dbReference type="NCBI Taxonomy" id="328412"/>
    <lineage>
        <taxon>Bacteria</taxon>
        <taxon>Pseudomonadati</taxon>
        <taxon>Pseudomonadota</taxon>
        <taxon>Gammaproteobacteria</taxon>
        <taxon>Aeromonadales</taxon>
        <taxon>Aeromonadaceae</taxon>
        <taxon>Pseudaeromonas</taxon>
    </lineage>
</organism>
<dbReference type="PANTHER" id="PTHR43034">
    <property type="entry name" value="ION-TRANSLOCATING OXIDOREDUCTASE COMPLEX SUBUNIT C"/>
    <property type="match status" value="1"/>
</dbReference>
<evidence type="ECO:0000313" key="11">
    <source>
        <dbReference type="Proteomes" id="UP001595692"/>
    </source>
</evidence>
<keyword evidence="1" id="KW-0813">Transport</keyword>
<dbReference type="Proteomes" id="UP001595692">
    <property type="component" value="Unassembled WGS sequence"/>
</dbReference>
<evidence type="ECO:0000256" key="3">
    <source>
        <dbReference type="ARBA" id="ARBA00022723"/>
    </source>
</evidence>
<dbReference type="InterPro" id="IPR026902">
    <property type="entry name" value="RnfC_N"/>
</dbReference>
<dbReference type="InterPro" id="IPR011538">
    <property type="entry name" value="Nuo51_FMN-bd"/>
</dbReference>
<feature type="domain" description="4Fe-4S ferredoxin-type" evidence="9">
    <location>
        <begin position="369"/>
        <end position="399"/>
    </location>
</feature>
<dbReference type="NCBIfam" id="TIGR01945">
    <property type="entry name" value="rnfC"/>
    <property type="match status" value="1"/>
</dbReference>
<sequence>MSLSRVMDKILKGHLWDFHGGIHPAEHKLESSRTPLVEVPLPPLMVLPLKQHIGSSAEVIVRVGERVLTGQPLTRPESRMQVPIHAPTSGIIQSIEPHTVAHPSGLSEPCIHLLPDGLDEWREREPLPDYRQCTPVELVRRIHESGIAGLGGAGFPTDVKLATGREKVEILIINGAECEPYISCDDRLMQEEAVRIAEGIEVLRHILKPRLVLIAIEDNKPEAIAAMRHVVDGDSVQVREIPTKYPSGAGRQLIEILTGRQVPSGKRSLSLGVIMLNVGTVFAVRQAVLEDEPLIRRVVTLTGERFGKPGNAWVRIGTSVRWLLGQFDLKPEPRQRIIMGGPMMGFTLPHADVPVVKISNCLMAPSEQELPPAEEERSCIRCGQCADACPVSLLPQQLYWYSKAADHDKTRAFNIDDCIECGACAWVCPSNIPLVQYYREEKAELYRLDLEAEQAERARQRFEAKKQRLENERQEREARHLQASAARREQMMHQSGGEDPVAAALARVKARQAELAKNSPATSDTAASSAEELAAQRAARKQQALQARAERAGTPDLSSTSAEPPAPTPDLRQAAVAAAIARAKARKAAEATPPVATDAATPATPAQPIAAPAAEAA</sequence>
<gene>
    <name evidence="10" type="primary">rsxC</name>
    <name evidence="10" type="ORF">ACFOSS_13230</name>
</gene>
<comment type="caution">
    <text evidence="10">The sequence shown here is derived from an EMBL/GenBank/DDBJ whole genome shotgun (WGS) entry which is preliminary data.</text>
</comment>
<evidence type="ECO:0000313" key="10">
    <source>
        <dbReference type="EMBL" id="MFC3914422.1"/>
    </source>
</evidence>
<keyword evidence="3" id="KW-0479">Metal-binding</keyword>
<keyword evidence="4" id="KW-0677">Repeat</keyword>
<dbReference type="InterPro" id="IPR017896">
    <property type="entry name" value="4Fe4S_Fe-S-bd"/>
</dbReference>
<dbReference type="SUPFAM" id="SSF46548">
    <property type="entry name" value="alpha-helical ferredoxin"/>
    <property type="match status" value="1"/>
</dbReference>
<dbReference type="InterPro" id="IPR017900">
    <property type="entry name" value="4Fe4S_Fe_S_CS"/>
</dbReference>
<name>A0ABV8CQI3_9GAMM</name>